<evidence type="ECO:0000256" key="1">
    <source>
        <dbReference type="SAM" id="MobiDB-lite"/>
    </source>
</evidence>
<keyword evidence="3" id="KW-1185">Reference proteome</keyword>
<proteinExistence type="predicted"/>
<dbReference type="RefSeq" id="WP_114812299.1">
    <property type="nucleotide sequence ID" value="NZ_CP139965.1"/>
</dbReference>
<protein>
    <submittedName>
        <fullName evidence="2">Uncharacterized protein</fullName>
    </submittedName>
</protein>
<dbReference type="EMBL" id="CP139965">
    <property type="protein sequence ID" value="WQD78312.1"/>
    <property type="molecule type" value="Genomic_DNA"/>
</dbReference>
<evidence type="ECO:0000313" key="2">
    <source>
        <dbReference type="EMBL" id="WQD78312.1"/>
    </source>
</evidence>
<sequence>MSIDEQIPAFLAISEAFLRAADSALPAKHAWLTAGPFPEVRMPCCGLRVDDASRPTRTGSDDTFAAQRA</sequence>
<feature type="region of interest" description="Disordered" evidence="1">
    <location>
        <begin position="49"/>
        <end position="69"/>
    </location>
</feature>
<evidence type="ECO:0000313" key="3">
    <source>
        <dbReference type="Proteomes" id="UP001325479"/>
    </source>
</evidence>
<dbReference type="Proteomes" id="UP001325479">
    <property type="component" value="Chromosome"/>
</dbReference>
<accession>A0ABZ0WLS1</accession>
<organism evidence="2 3">
    <name type="scientific">Paraburkholderia kururiensis</name>
    <dbReference type="NCBI Taxonomy" id="984307"/>
    <lineage>
        <taxon>Bacteria</taxon>
        <taxon>Pseudomonadati</taxon>
        <taxon>Pseudomonadota</taxon>
        <taxon>Betaproteobacteria</taxon>
        <taxon>Burkholderiales</taxon>
        <taxon>Burkholderiaceae</taxon>
        <taxon>Paraburkholderia</taxon>
    </lineage>
</organism>
<reference evidence="2 3" key="1">
    <citation type="submission" date="2023-12" db="EMBL/GenBank/DDBJ databases">
        <title>Genome sequencing and assembly of bacterial species from a model synthetic community.</title>
        <authorList>
            <person name="Hogle S.L."/>
        </authorList>
    </citation>
    <scope>NUCLEOTIDE SEQUENCE [LARGE SCALE GENOMIC DNA]</scope>
    <source>
        <strain evidence="2 3">HAMBI 2494</strain>
    </source>
</reference>
<gene>
    <name evidence="2" type="ORF">U0042_00925</name>
</gene>
<name>A0ABZ0WLS1_9BURK</name>